<evidence type="ECO:0000313" key="5">
    <source>
        <dbReference type="EMBL" id="ORZ40012.1"/>
    </source>
</evidence>
<dbReference type="Pfam" id="PF00046">
    <property type="entry name" value="Homeodomain"/>
    <property type="match status" value="1"/>
</dbReference>
<dbReference type="InterPro" id="IPR009057">
    <property type="entry name" value="Homeodomain-like_sf"/>
</dbReference>
<organism evidence="5 6">
    <name type="scientific">Catenaria anguillulae PL171</name>
    <dbReference type="NCBI Taxonomy" id="765915"/>
    <lineage>
        <taxon>Eukaryota</taxon>
        <taxon>Fungi</taxon>
        <taxon>Fungi incertae sedis</taxon>
        <taxon>Blastocladiomycota</taxon>
        <taxon>Blastocladiomycetes</taxon>
        <taxon>Blastocladiales</taxon>
        <taxon>Catenariaceae</taxon>
        <taxon>Catenaria</taxon>
    </lineage>
</organism>
<feature type="region of interest" description="Disordered" evidence="3">
    <location>
        <begin position="1"/>
        <end position="56"/>
    </location>
</feature>
<keyword evidence="1 2" id="KW-0539">Nucleus</keyword>
<reference evidence="5 6" key="1">
    <citation type="submission" date="2016-07" db="EMBL/GenBank/DDBJ databases">
        <title>Pervasive Adenine N6-methylation of Active Genes in Fungi.</title>
        <authorList>
            <consortium name="DOE Joint Genome Institute"/>
            <person name="Mondo S.J."/>
            <person name="Dannebaum R.O."/>
            <person name="Kuo R.C."/>
            <person name="Labutti K."/>
            <person name="Haridas S."/>
            <person name="Kuo A."/>
            <person name="Salamov A."/>
            <person name="Ahrendt S.R."/>
            <person name="Lipzen A."/>
            <person name="Sullivan W."/>
            <person name="Andreopoulos W.B."/>
            <person name="Clum A."/>
            <person name="Lindquist E."/>
            <person name="Daum C."/>
            <person name="Ramamoorthy G.K."/>
            <person name="Gryganskyi A."/>
            <person name="Culley D."/>
            <person name="Magnuson J.K."/>
            <person name="James T.Y."/>
            <person name="O'Malley M.A."/>
            <person name="Stajich J.E."/>
            <person name="Spatafora J.W."/>
            <person name="Visel A."/>
            <person name="Grigoriev I.V."/>
        </authorList>
    </citation>
    <scope>NUCLEOTIDE SEQUENCE [LARGE SCALE GENOMIC DNA]</scope>
    <source>
        <strain evidence="5 6">PL171</strain>
    </source>
</reference>
<dbReference type="SUPFAM" id="SSF46689">
    <property type="entry name" value="Homeodomain-like"/>
    <property type="match status" value="1"/>
</dbReference>
<dbReference type="CDD" id="cd00086">
    <property type="entry name" value="homeodomain"/>
    <property type="match status" value="1"/>
</dbReference>
<feature type="compositionally biased region" description="Polar residues" evidence="3">
    <location>
        <begin position="15"/>
        <end position="27"/>
    </location>
</feature>
<feature type="compositionally biased region" description="Basic and acidic residues" evidence="3">
    <location>
        <begin position="901"/>
        <end position="914"/>
    </location>
</feature>
<comment type="caution">
    <text evidence="5">The sequence shown here is derived from an EMBL/GenBank/DDBJ whole genome shotgun (WGS) entry which is preliminary data.</text>
</comment>
<feature type="region of interest" description="Disordered" evidence="3">
    <location>
        <begin position="213"/>
        <end position="232"/>
    </location>
</feature>
<feature type="compositionally biased region" description="Basic and acidic residues" evidence="3">
    <location>
        <begin position="70"/>
        <end position="90"/>
    </location>
</feature>
<dbReference type="GO" id="GO:0005634">
    <property type="term" value="C:nucleus"/>
    <property type="evidence" value="ECO:0007669"/>
    <property type="project" value="UniProtKB-SubCell"/>
</dbReference>
<evidence type="ECO:0000256" key="2">
    <source>
        <dbReference type="RuleBase" id="RU000682"/>
    </source>
</evidence>
<dbReference type="InterPro" id="IPR001356">
    <property type="entry name" value="HD"/>
</dbReference>
<comment type="subcellular location">
    <subcellularLocation>
        <location evidence="1 2">Nucleus</location>
    </subcellularLocation>
</comment>
<feature type="region of interest" description="Disordered" evidence="3">
    <location>
        <begin position="68"/>
        <end position="92"/>
    </location>
</feature>
<feature type="compositionally biased region" description="Polar residues" evidence="3">
    <location>
        <begin position="839"/>
        <end position="850"/>
    </location>
</feature>
<feature type="compositionally biased region" description="Low complexity" evidence="3">
    <location>
        <begin position="710"/>
        <end position="721"/>
    </location>
</feature>
<dbReference type="SMART" id="SM00389">
    <property type="entry name" value="HOX"/>
    <property type="match status" value="1"/>
</dbReference>
<dbReference type="Gene3D" id="1.10.10.60">
    <property type="entry name" value="Homeodomain-like"/>
    <property type="match status" value="1"/>
</dbReference>
<dbReference type="EMBL" id="MCFL01000004">
    <property type="protein sequence ID" value="ORZ40012.1"/>
    <property type="molecule type" value="Genomic_DNA"/>
</dbReference>
<feature type="compositionally biased region" description="Polar residues" evidence="3">
    <location>
        <begin position="524"/>
        <end position="555"/>
    </location>
</feature>
<feature type="DNA-binding region" description="Homeobox" evidence="1">
    <location>
        <begin position="436"/>
        <end position="496"/>
    </location>
</feature>
<name>A0A1Y2I3P6_9FUNG</name>
<feature type="region of interest" description="Disordered" evidence="3">
    <location>
        <begin position="513"/>
        <end position="555"/>
    </location>
</feature>
<dbReference type="PROSITE" id="PS50071">
    <property type="entry name" value="HOMEOBOX_2"/>
    <property type="match status" value="1"/>
</dbReference>
<keyword evidence="1 2" id="KW-0371">Homeobox</keyword>
<dbReference type="AlphaFoldDB" id="A0A1Y2I3P6"/>
<feature type="compositionally biased region" description="Polar residues" evidence="3">
    <location>
        <begin position="868"/>
        <end position="883"/>
    </location>
</feature>
<feature type="region of interest" description="Disordered" evidence="3">
    <location>
        <begin position="697"/>
        <end position="724"/>
    </location>
</feature>
<evidence type="ECO:0000256" key="1">
    <source>
        <dbReference type="PROSITE-ProRule" id="PRU00108"/>
    </source>
</evidence>
<sequence>MDPPSRPTAAILANGSDNGTTTALNHSSRPHAPHLLNRSQSEDSGHLSLSTEHGRFTRHQVIVNRLNQANREDGNRDASRQHEEPAKDDVSLSVSAADALALIQFSMSERHATYSPVNRQEQNPATSISRAGAGAGAVTANQQAHVPIEYGRDDGQLDASPPPLLSAVTHVVVGSEASSQQQSLPPRIPPRTHLFGSTRSDTITELFGPHVPSTQPDEHTIHQNAGSVHSGSLRSSLSMSVFDIRPPAVATDAQPAVPRSPVTVALANDSESTGDGNTEGMPATSLRSSGMSQYIDLSGMQNHQVQPPSTAATEYAAGAVTHAATLAVSAPLSPAVPSPFPTFSRVASDPGSPTTTNVAGHTEGSAVNHVEDCPSQAAKWTPRLGHRIPDPIVPSSARPQIASPPEINQCATTRITTDCKKDKPGKLVAPPLRKRTITSPTGYPREILDVLEAHFEKCSHLCKERAELIGQEAGGLEKFRVDNWFHNRRKNYKKRGYELKCDPDECVDVKLKPAKPPVKRKRSAASTRQSSLTNMDTSMSAATSADNGAGANSSNPTMAPSLSAFFQSIMANQTPLSRFHVGSVGSALAGQSSFGSAAGPVSQTSASHLPPRMPAPVNTATASTGHVSQQPLQRPIPCLNASPTQTHGQLHFTHHQAPPSLQHHPMVGFPLSPPVFPLYPTTSQVSSFPTFPAWPIPSSTGTPPMPRPPTSSSVSSAEQQMPPAPPAPFMSPASYYSMFNMAHLMHHQSPQGPNATVPIPMPFPMTHSPFILVQQRPHTVATGATTAPAGGTSVGQLPSSVPVSSLLSDMPASSADRSLSVQSGSAESEASDGACDIAQRQQGSTASSVAAYTARSIEGPRGERSGAASETNVPNANIAASQATKRKAEDEAMDDATSPNEAKRPKHDLIKKEG</sequence>
<dbReference type="Proteomes" id="UP000193411">
    <property type="component" value="Unassembled WGS sequence"/>
</dbReference>
<feature type="region of interest" description="Disordered" evidence="3">
    <location>
        <begin position="782"/>
        <end position="914"/>
    </location>
</feature>
<evidence type="ECO:0000256" key="3">
    <source>
        <dbReference type="SAM" id="MobiDB-lite"/>
    </source>
</evidence>
<accession>A0A1Y2I3P6</accession>
<gene>
    <name evidence="5" type="ORF">BCR44DRAFT_48913</name>
</gene>
<evidence type="ECO:0000259" key="4">
    <source>
        <dbReference type="PROSITE" id="PS50071"/>
    </source>
</evidence>
<evidence type="ECO:0000313" key="6">
    <source>
        <dbReference type="Proteomes" id="UP000193411"/>
    </source>
</evidence>
<dbReference type="GO" id="GO:0003677">
    <property type="term" value="F:DNA binding"/>
    <property type="evidence" value="ECO:0007669"/>
    <property type="project" value="UniProtKB-UniRule"/>
</dbReference>
<feature type="compositionally biased region" description="Low complexity" evidence="3">
    <location>
        <begin position="782"/>
        <end position="808"/>
    </location>
</feature>
<feature type="compositionally biased region" description="Low complexity" evidence="3">
    <location>
        <begin position="823"/>
        <end position="834"/>
    </location>
</feature>
<feature type="compositionally biased region" description="Polar residues" evidence="3">
    <location>
        <begin position="115"/>
        <end position="129"/>
    </location>
</feature>
<feature type="region of interest" description="Disordered" evidence="3">
    <location>
        <begin position="114"/>
        <end position="139"/>
    </location>
</feature>
<protein>
    <recommendedName>
        <fullName evidence="4">Homeobox domain-containing protein</fullName>
    </recommendedName>
</protein>
<proteinExistence type="predicted"/>
<feature type="domain" description="Homeobox" evidence="4">
    <location>
        <begin position="434"/>
        <end position="495"/>
    </location>
</feature>
<keyword evidence="1 2" id="KW-0238">DNA-binding</keyword>
<keyword evidence="6" id="KW-1185">Reference proteome</keyword>